<keyword evidence="4" id="KW-1185">Reference proteome</keyword>
<evidence type="ECO:0000259" key="1">
    <source>
        <dbReference type="PROSITE" id="PS51186"/>
    </source>
</evidence>
<evidence type="ECO:0000313" key="3">
    <source>
        <dbReference type="EMBL" id="RZQ65617.1"/>
    </source>
</evidence>
<proteinExistence type="predicted"/>
<dbReference type="Pfam" id="PF13669">
    <property type="entry name" value="Glyoxalase_4"/>
    <property type="match status" value="1"/>
</dbReference>
<dbReference type="SUPFAM" id="SSF55729">
    <property type="entry name" value="Acyl-CoA N-acyltransferases (Nat)"/>
    <property type="match status" value="1"/>
</dbReference>
<dbReference type="Pfam" id="PF13302">
    <property type="entry name" value="Acetyltransf_3"/>
    <property type="match status" value="1"/>
</dbReference>
<dbReference type="PANTHER" id="PTHR43792:SF1">
    <property type="entry name" value="N-ACETYLTRANSFERASE DOMAIN-CONTAINING PROTEIN"/>
    <property type="match status" value="1"/>
</dbReference>
<dbReference type="InterPro" id="IPR029068">
    <property type="entry name" value="Glyas_Bleomycin-R_OHBP_Dase"/>
</dbReference>
<dbReference type="Gene3D" id="3.10.180.10">
    <property type="entry name" value="2,3-Dihydroxybiphenyl 1,2-Dioxygenase, domain 1"/>
    <property type="match status" value="1"/>
</dbReference>
<feature type="domain" description="VOC" evidence="2">
    <location>
        <begin position="173"/>
        <end position="298"/>
    </location>
</feature>
<feature type="domain" description="N-acetyltransferase" evidence="1">
    <location>
        <begin position="12"/>
        <end position="170"/>
    </location>
</feature>
<dbReference type="InterPro" id="IPR000182">
    <property type="entry name" value="GNAT_dom"/>
</dbReference>
<reference evidence="3 4" key="1">
    <citation type="submission" date="2019-02" db="EMBL/GenBank/DDBJ databases">
        <title>Draft genome sequence of Amycolatopsis sp. 8-3EHSu isolated from roots of Suaeda maritima.</title>
        <authorList>
            <person name="Duangmal K."/>
            <person name="Chantavorakit T."/>
        </authorList>
    </citation>
    <scope>NUCLEOTIDE SEQUENCE [LARGE SCALE GENOMIC DNA]</scope>
    <source>
        <strain evidence="3 4">8-3EHSu</strain>
    </source>
</reference>
<sequence length="304" mass="33164">MTGVPVLRSERLTLRGLEPADAEVLRPHYRDPEMSRYFEADLSDPAEFDAMMARRLSYDGPAGLGHWAIEYEGAAVGVAHLRPSWELPGGVPEIGYALARAVGGRGLATEAAARLLGYGLGELGLPAIWALVREDNVPSRKLVERLGFLEVGGGFHYGAEHRVHVALPGTHGRLHHVELWIGDLDAALPGFDWLLGSLGWRRFQQWRHGVSWRLGPTYLVLEQSPALTAAEHDRLRPGLNHLALHVSGRDRVDALAADAAAHGWTPLFADRYPHAGGPDHYAAFLVNGQGFEVELVATPLHPNG</sequence>
<dbReference type="PROSITE" id="PS51819">
    <property type="entry name" value="VOC"/>
    <property type="match status" value="1"/>
</dbReference>
<protein>
    <submittedName>
        <fullName evidence="3">GNAT family N-acetyltransferase</fullName>
    </submittedName>
</protein>
<dbReference type="GO" id="GO:0016747">
    <property type="term" value="F:acyltransferase activity, transferring groups other than amino-acyl groups"/>
    <property type="evidence" value="ECO:0007669"/>
    <property type="project" value="InterPro"/>
</dbReference>
<comment type="caution">
    <text evidence="3">The sequence shown here is derived from an EMBL/GenBank/DDBJ whole genome shotgun (WGS) entry which is preliminary data.</text>
</comment>
<dbReference type="InterPro" id="IPR016181">
    <property type="entry name" value="Acyl_CoA_acyltransferase"/>
</dbReference>
<dbReference type="PROSITE" id="PS51186">
    <property type="entry name" value="GNAT"/>
    <property type="match status" value="1"/>
</dbReference>
<keyword evidence="3" id="KW-0808">Transferase</keyword>
<dbReference type="AlphaFoldDB" id="A0A4Q7JDV3"/>
<dbReference type="EMBL" id="SFCC01000001">
    <property type="protein sequence ID" value="RZQ65617.1"/>
    <property type="molecule type" value="Genomic_DNA"/>
</dbReference>
<dbReference type="Proteomes" id="UP000292003">
    <property type="component" value="Unassembled WGS sequence"/>
</dbReference>
<dbReference type="InterPro" id="IPR037523">
    <property type="entry name" value="VOC_core"/>
</dbReference>
<dbReference type="SUPFAM" id="SSF54593">
    <property type="entry name" value="Glyoxalase/Bleomycin resistance protein/Dihydroxybiphenyl dioxygenase"/>
    <property type="match status" value="1"/>
</dbReference>
<dbReference type="Gene3D" id="3.40.630.30">
    <property type="match status" value="1"/>
</dbReference>
<dbReference type="RefSeq" id="WP_130473189.1">
    <property type="nucleotide sequence ID" value="NZ_SFCC01000001.1"/>
</dbReference>
<evidence type="ECO:0000259" key="2">
    <source>
        <dbReference type="PROSITE" id="PS51819"/>
    </source>
</evidence>
<gene>
    <name evidence="3" type="ORF">EWH70_00520</name>
</gene>
<evidence type="ECO:0000313" key="4">
    <source>
        <dbReference type="Proteomes" id="UP000292003"/>
    </source>
</evidence>
<dbReference type="InterPro" id="IPR051531">
    <property type="entry name" value="N-acetyltransferase"/>
</dbReference>
<dbReference type="OrthoDB" id="21342at2"/>
<name>A0A4Q7JDV3_9PSEU</name>
<organism evidence="3 4">
    <name type="scientific">Amycolatopsis suaedae</name>
    <dbReference type="NCBI Taxonomy" id="2510978"/>
    <lineage>
        <taxon>Bacteria</taxon>
        <taxon>Bacillati</taxon>
        <taxon>Actinomycetota</taxon>
        <taxon>Actinomycetes</taxon>
        <taxon>Pseudonocardiales</taxon>
        <taxon>Pseudonocardiaceae</taxon>
        <taxon>Amycolatopsis</taxon>
    </lineage>
</organism>
<accession>A0A4Q7JDV3</accession>
<dbReference type="PANTHER" id="PTHR43792">
    <property type="entry name" value="GNAT FAMILY, PUTATIVE (AFU_ORTHOLOGUE AFUA_3G00765)-RELATED-RELATED"/>
    <property type="match status" value="1"/>
</dbReference>